<evidence type="ECO:0000259" key="8">
    <source>
        <dbReference type="Pfam" id="PF00884"/>
    </source>
</evidence>
<evidence type="ECO:0000256" key="6">
    <source>
        <dbReference type="SAM" id="MobiDB-lite"/>
    </source>
</evidence>
<feature type="domain" description="Sulfatase N-terminal" evidence="8">
    <location>
        <begin position="254"/>
        <end position="484"/>
    </location>
</feature>
<comment type="subcellular location">
    <subcellularLocation>
        <location evidence="1">Cell membrane</location>
        <topology evidence="1">Multi-pass membrane protein</topology>
    </subcellularLocation>
</comment>
<comment type="caution">
    <text evidence="9">The sequence shown here is derived from an EMBL/GenBank/DDBJ whole genome shotgun (WGS) entry which is preliminary data.</text>
</comment>
<dbReference type="Pfam" id="PF00884">
    <property type="entry name" value="Sulfatase"/>
    <property type="match status" value="1"/>
</dbReference>
<dbReference type="PANTHER" id="PTHR47371">
    <property type="entry name" value="LIPOTEICHOIC ACID SYNTHASE"/>
    <property type="match status" value="1"/>
</dbReference>
<feature type="transmembrane region" description="Helical" evidence="7">
    <location>
        <begin position="12"/>
        <end position="34"/>
    </location>
</feature>
<dbReference type="CDD" id="cd16015">
    <property type="entry name" value="LTA_synthase"/>
    <property type="match status" value="1"/>
</dbReference>
<dbReference type="Proteomes" id="UP000631034">
    <property type="component" value="Unassembled WGS sequence"/>
</dbReference>
<accession>A0A8J6YLL4</accession>
<feature type="transmembrane region" description="Helical" evidence="7">
    <location>
        <begin position="65"/>
        <end position="84"/>
    </location>
</feature>
<keyword evidence="5 7" id="KW-0472">Membrane</keyword>
<feature type="transmembrane region" description="Helical" evidence="7">
    <location>
        <begin position="40"/>
        <end position="58"/>
    </location>
</feature>
<dbReference type="AlphaFoldDB" id="A0A8J6YLL4"/>
<proteinExistence type="predicted"/>
<evidence type="ECO:0000313" key="10">
    <source>
        <dbReference type="Proteomes" id="UP000631034"/>
    </source>
</evidence>
<dbReference type="Gene3D" id="3.40.720.10">
    <property type="entry name" value="Alkaline Phosphatase, subunit A"/>
    <property type="match status" value="1"/>
</dbReference>
<evidence type="ECO:0000256" key="7">
    <source>
        <dbReference type="SAM" id="Phobius"/>
    </source>
</evidence>
<feature type="transmembrane region" description="Helical" evidence="7">
    <location>
        <begin position="140"/>
        <end position="157"/>
    </location>
</feature>
<protein>
    <submittedName>
        <fullName evidence="9">LTA synthase family protein</fullName>
    </submittedName>
</protein>
<evidence type="ECO:0000256" key="5">
    <source>
        <dbReference type="ARBA" id="ARBA00023136"/>
    </source>
</evidence>
<organism evidence="9 10">
    <name type="scientific">Phaeovibrio sulfidiphilus</name>
    <dbReference type="NCBI Taxonomy" id="1220600"/>
    <lineage>
        <taxon>Bacteria</taxon>
        <taxon>Pseudomonadati</taxon>
        <taxon>Pseudomonadota</taxon>
        <taxon>Alphaproteobacteria</taxon>
        <taxon>Rhodospirillales</taxon>
        <taxon>Rhodospirillaceae</taxon>
        <taxon>Phaeovibrio</taxon>
    </lineage>
</organism>
<keyword evidence="2" id="KW-1003">Cell membrane</keyword>
<evidence type="ECO:0000256" key="4">
    <source>
        <dbReference type="ARBA" id="ARBA00022989"/>
    </source>
</evidence>
<evidence type="ECO:0000256" key="3">
    <source>
        <dbReference type="ARBA" id="ARBA00022692"/>
    </source>
</evidence>
<dbReference type="SUPFAM" id="SSF53649">
    <property type="entry name" value="Alkaline phosphatase-like"/>
    <property type="match status" value="1"/>
</dbReference>
<name>A0A8J6YLL4_9PROT</name>
<dbReference type="GO" id="GO:0005886">
    <property type="term" value="C:plasma membrane"/>
    <property type="evidence" value="ECO:0007669"/>
    <property type="project" value="UniProtKB-SubCell"/>
</dbReference>
<gene>
    <name evidence="9" type="ORF">IHV25_04130</name>
</gene>
<dbReference type="InterPro" id="IPR050448">
    <property type="entry name" value="OpgB/LTA_synthase_biosynth"/>
</dbReference>
<dbReference type="EMBL" id="JACZHT010000002">
    <property type="protein sequence ID" value="MBE1236838.1"/>
    <property type="molecule type" value="Genomic_DNA"/>
</dbReference>
<feature type="region of interest" description="Disordered" evidence="6">
    <location>
        <begin position="624"/>
        <end position="649"/>
    </location>
</feature>
<feature type="transmembrane region" description="Helical" evidence="7">
    <location>
        <begin position="104"/>
        <end position="128"/>
    </location>
</feature>
<evidence type="ECO:0000313" key="9">
    <source>
        <dbReference type="EMBL" id="MBE1236838.1"/>
    </source>
</evidence>
<keyword evidence="10" id="KW-1185">Reference proteome</keyword>
<evidence type="ECO:0000256" key="1">
    <source>
        <dbReference type="ARBA" id="ARBA00004651"/>
    </source>
</evidence>
<feature type="compositionally biased region" description="Polar residues" evidence="6">
    <location>
        <begin position="639"/>
        <end position="649"/>
    </location>
</feature>
<dbReference type="InterPro" id="IPR017850">
    <property type="entry name" value="Alkaline_phosphatase_core_sf"/>
</dbReference>
<dbReference type="PANTHER" id="PTHR47371:SF3">
    <property type="entry name" value="PHOSPHOGLYCEROL TRANSFERASE I"/>
    <property type="match status" value="1"/>
</dbReference>
<keyword evidence="3 7" id="KW-0812">Transmembrane</keyword>
<dbReference type="InterPro" id="IPR000917">
    <property type="entry name" value="Sulfatase_N"/>
</dbReference>
<evidence type="ECO:0000256" key="2">
    <source>
        <dbReference type="ARBA" id="ARBA00022475"/>
    </source>
</evidence>
<dbReference type="RefSeq" id="WP_192533838.1">
    <property type="nucleotide sequence ID" value="NZ_JACZHT010000002.1"/>
</dbReference>
<keyword evidence="4 7" id="KW-1133">Transmembrane helix</keyword>
<reference evidence="9" key="1">
    <citation type="submission" date="2020-10" db="EMBL/GenBank/DDBJ databases">
        <title>Genome sequence of the unusual species of purple photosynthetic bacteria, Phaeovibrio sulfidiphilus DSM 23193, type strain.</title>
        <authorList>
            <person name="Kyndt J.A."/>
            <person name="Meyer T.E."/>
        </authorList>
    </citation>
    <scope>NUCLEOTIDE SEQUENCE</scope>
    <source>
        <strain evidence="9">DSM 23193</strain>
    </source>
</reference>
<sequence>MKAALRKLATDVLLPLSLLAGVHTLLVAGVAYGLDVHLSFRAQATDLALALLVGVPLLMMSRNRVAWLAMMTLLLALLHVGNALKITMLGGPVLPDDFFAAQALFFIMKTWQAVLGGAILALLLVFLVLSVGIRPLRARIGAALLATLAALIALVPAERTVASLDRTYGNVVWNQRGNYESRGPLLYLLQEGSRARATRPHVPVAAEVRTAFEALVGTAETAPAPASAASAPTVAAPAGSAGTPTAAENPARRTLVVILLESFFDPSSLKAARFSRDPLHPDFRALWKKTGYSHGLSPVFGGYTANAEFEVLCGFPVTMDAVFFEKGLTRDVPCLPRLLAGAGYTTIASHPNIPVFWNRVNAYRRIGFDVYRARDDFDLDDMNGEYLADSSLYRQVLDHVGPMIDAKRPTFSYVVTFFGHLDYPLNENREQPVRARNGDELLERYANTVHDKSRALMEFIRDVQKRDPDALIVAFGDHLPFLGPNFGGYTESGLLESSRSDFTDSMFRTVSATPLIVIDGKKGPLVLGDMPLYRLPSLIRSLMGNTDLSLVDITSRAPGETRIRPLPGMAYGLTPPKRRNGKPALTVCRFDDTDPEACAAQKEWLQAVETLTRDVFSGRQETLGLLPSPDLSPEKLVTEANTPQTAEEL</sequence>